<name>A0A1Z3HSQ4_9CYAN</name>
<dbReference type="STRING" id="1641165.XM38_13460"/>
<dbReference type="KEGG" id="hhg:XM38_041190"/>
<evidence type="ECO:0000313" key="3">
    <source>
        <dbReference type="Proteomes" id="UP000191901"/>
    </source>
</evidence>
<dbReference type="Proteomes" id="UP000191901">
    <property type="component" value="Chromosome"/>
</dbReference>
<dbReference type="RefSeq" id="WP_080810115.1">
    <property type="nucleotide sequence ID" value="NZ_CP021983.2"/>
</dbReference>
<dbReference type="OrthoDB" id="418184at2"/>
<proteinExistence type="predicted"/>
<keyword evidence="3" id="KW-1185">Reference proteome</keyword>
<evidence type="ECO:0000256" key="1">
    <source>
        <dbReference type="SAM" id="MobiDB-lite"/>
    </source>
</evidence>
<dbReference type="AlphaFoldDB" id="A0A1Z3HSQ4"/>
<feature type="region of interest" description="Disordered" evidence="1">
    <location>
        <begin position="1"/>
        <end position="35"/>
    </location>
</feature>
<reference evidence="2 3" key="1">
    <citation type="journal article" date="2016" name="Biochim. Biophys. Acta">
        <title>Characterization of red-shifted phycobilisomes isolated from the chlorophyll f-containing cyanobacterium Halomicronema hongdechloris.</title>
        <authorList>
            <person name="Li Y."/>
            <person name="Lin Y."/>
            <person name="Garvey C.J."/>
            <person name="Birch D."/>
            <person name="Corkery R.W."/>
            <person name="Loughlin P.C."/>
            <person name="Scheer H."/>
            <person name="Willows R.D."/>
            <person name="Chen M."/>
        </authorList>
    </citation>
    <scope>NUCLEOTIDE SEQUENCE [LARGE SCALE GENOMIC DNA]</scope>
    <source>
        <strain evidence="2 3">C2206</strain>
    </source>
</reference>
<dbReference type="EMBL" id="CP021983">
    <property type="protein sequence ID" value="ASC73157.1"/>
    <property type="molecule type" value="Genomic_DNA"/>
</dbReference>
<protein>
    <submittedName>
        <fullName evidence="2">Uncharacterized protein</fullName>
    </submittedName>
</protein>
<sequence>MTAAHPFTADLTQRGLDPSSDLEFQLPDPEDEGISEPEFRHQIETAWQVCDRFDLQTDIWRGRILRAVRDREKRGGDGRGTGFLNWLKEREITKSQAYSLIELADSADTLLQEGLLETKDVNQFSKRAFVETAQSAPEVQHLVSDVARRGDRVTRREVKQLADEWMAMSSELLPQEVREKTANNTIPTRYVAPLVRELEKLPDPHQQTLQTEVALTPDLDTVKQVTSEARYLAKYLDSATHVQALNTDALDLEMALEEALRVGCLNATADMVKQAAQLEQAAAKLYTAWKRLNQLTERVFVDSGASTPHLRSLLDHLGPLTSSLIEVSLGEPESPLAQLIRLKILSGDSDGS</sequence>
<evidence type="ECO:0000313" key="2">
    <source>
        <dbReference type="EMBL" id="ASC73157.1"/>
    </source>
</evidence>
<gene>
    <name evidence="2" type="ORF">XM38_041190</name>
</gene>
<organism evidence="2 3">
    <name type="scientific">Halomicronema hongdechloris C2206</name>
    <dbReference type="NCBI Taxonomy" id="1641165"/>
    <lineage>
        <taxon>Bacteria</taxon>
        <taxon>Bacillati</taxon>
        <taxon>Cyanobacteriota</taxon>
        <taxon>Cyanophyceae</taxon>
        <taxon>Nodosilineales</taxon>
        <taxon>Nodosilineaceae</taxon>
        <taxon>Halomicronema</taxon>
    </lineage>
</organism>
<accession>A0A1Z3HSQ4</accession>